<dbReference type="Gene3D" id="1.10.455.10">
    <property type="entry name" value="Ribosomal protein S7 domain"/>
    <property type="match status" value="1"/>
</dbReference>
<keyword evidence="2 5" id="KW-0689">Ribosomal protein</keyword>
<dbReference type="SUPFAM" id="SSF47973">
    <property type="entry name" value="Ribosomal protein S7"/>
    <property type="match status" value="1"/>
</dbReference>
<dbReference type="GO" id="GO:0006412">
    <property type="term" value="P:translation"/>
    <property type="evidence" value="ECO:0007669"/>
    <property type="project" value="InterPro"/>
</dbReference>
<evidence type="ECO:0000256" key="1">
    <source>
        <dbReference type="ARBA" id="ARBA00007151"/>
    </source>
</evidence>
<dbReference type="InterPro" id="IPR000235">
    <property type="entry name" value="Ribosomal_uS7"/>
</dbReference>
<evidence type="ECO:0000313" key="5">
    <source>
        <dbReference type="EMBL" id="QYJ09257.1"/>
    </source>
</evidence>
<name>A0A8F9W5S2_9STRA</name>
<dbReference type="InterPro" id="IPR036823">
    <property type="entry name" value="Ribosomal_uS7_dom_sf"/>
</dbReference>
<dbReference type="EMBL" id="MW861541">
    <property type="protein sequence ID" value="QYJ09257.1"/>
    <property type="molecule type" value="Genomic_DNA"/>
</dbReference>
<dbReference type="InterPro" id="IPR023798">
    <property type="entry name" value="Ribosomal_uS7_dom"/>
</dbReference>
<organism evidence="5">
    <name type="scientific">Pleurosigma intermedium</name>
    <dbReference type="NCBI Taxonomy" id="197753"/>
    <lineage>
        <taxon>Eukaryota</taxon>
        <taxon>Sar</taxon>
        <taxon>Stramenopiles</taxon>
        <taxon>Ochrophyta</taxon>
        <taxon>Bacillariophyta</taxon>
        <taxon>Bacillariophyceae</taxon>
        <taxon>Bacillariophycidae</taxon>
        <taxon>Naviculales</taxon>
        <taxon>Pleurosigmataceae</taxon>
        <taxon>Pleurosigma</taxon>
    </lineage>
</organism>
<feature type="domain" description="Small ribosomal subunit protein uS7" evidence="4">
    <location>
        <begin position="8"/>
        <end position="136"/>
    </location>
</feature>
<sequence length="149" mass="17727">MSILEKKRLKCKLINHLLKNGNKKTCENILLKSLKNIQKTSLKPYKKVVKIAVINSASIFRIVKLKQKKRKKKSVKEIPTFILNNFERISWSLKVILHYSKQQNANNFYKKLKQELIINSKNKGNSVDKKNELHKQILPKKRLLLYFRW</sequence>
<dbReference type="GO" id="GO:1990904">
    <property type="term" value="C:ribonucleoprotein complex"/>
    <property type="evidence" value="ECO:0007669"/>
    <property type="project" value="UniProtKB-KW"/>
</dbReference>
<dbReference type="GO" id="GO:0005840">
    <property type="term" value="C:ribosome"/>
    <property type="evidence" value="ECO:0007669"/>
    <property type="project" value="UniProtKB-KW"/>
</dbReference>
<keyword evidence="5" id="KW-0496">Mitochondrion</keyword>
<gene>
    <name evidence="5" type="primary">rps7</name>
</gene>
<dbReference type="PIRSF" id="PIRSF002122">
    <property type="entry name" value="RPS7p_RPS7a_RPS5e_RPS7o"/>
    <property type="match status" value="1"/>
</dbReference>
<dbReference type="AlphaFoldDB" id="A0A8F9W5S2"/>
<reference evidence="5" key="1">
    <citation type="submission" date="2021-04" db="EMBL/GenBank/DDBJ databases">
        <authorList>
            <person name="Wang Y."/>
            <person name="Liu G."/>
        </authorList>
    </citation>
    <scope>NUCLEOTIDE SEQUENCE</scope>
    <source>
        <strain evidence="5">Qingdao in China</strain>
    </source>
</reference>
<evidence type="ECO:0000259" key="4">
    <source>
        <dbReference type="Pfam" id="PF00177"/>
    </source>
</evidence>
<evidence type="ECO:0000256" key="2">
    <source>
        <dbReference type="ARBA" id="ARBA00022980"/>
    </source>
</evidence>
<proteinExistence type="inferred from homology"/>
<comment type="similarity">
    <text evidence="1">Belongs to the universal ribosomal protein uS7 family.</text>
</comment>
<evidence type="ECO:0000256" key="3">
    <source>
        <dbReference type="ARBA" id="ARBA00023274"/>
    </source>
</evidence>
<protein>
    <submittedName>
        <fullName evidence="5">Ribosomal protein S7</fullName>
    </submittedName>
</protein>
<dbReference type="Pfam" id="PF00177">
    <property type="entry name" value="Ribosomal_S7"/>
    <property type="match status" value="1"/>
</dbReference>
<geneLocation type="mitochondrion" evidence="5"/>
<accession>A0A8F9W5S2</accession>
<keyword evidence="3" id="KW-0687">Ribonucleoprotein</keyword>